<dbReference type="EMBL" id="PKSL01000125">
    <property type="protein sequence ID" value="POW03477.1"/>
    <property type="molecule type" value="Genomic_DNA"/>
</dbReference>
<dbReference type="Gene3D" id="3.30.70.330">
    <property type="match status" value="1"/>
</dbReference>
<keyword evidence="2" id="KW-1185">Reference proteome</keyword>
<gene>
    <name evidence="1" type="ORF">PSTT_11091</name>
</gene>
<dbReference type="SUPFAM" id="SSF54928">
    <property type="entry name" value="RNA-binding domain, RBD"/>
    <property type="match status" value="1"/>
</dbReference>
<dbReference type="GO" id="GO:0003676">
    <property type="term" value="F:nucleic acid binding"/>
    <property type="evidence" value="ECO:0007669"/>
    <property type="project" value="InterPro"/>
</dbReference>
<evidence type="ECO:0000313" key="1">
    <source>
        <dbReference type="EMBL" id="POW03477.1"/>
    </source>
</evidence>
<dbReference type="InterPro" id="IPR035979">
    <property type="entry name" value="RBD_domain_sf"/>
</dbReference>
<dbReference type="InterPro" id="IPR012677">
    <property type="entry name" value="Nucleotide-bd_a/b_plait_sf"/>
</dbReference>
<dbReference type="AlphaFoldDB" id="A0A2S4V1U9"/>
<accession>A0A2S4V1U9</accession>
<name>A0A2S4V1U9_9BASI</name>
<dbReference type="VEuPathDB" id="FungiDB:PSTT_11091"/>
<reference evidence="1" key="1">
    <citation type="submission" date="2017-12" db="EMBL/GenBank/DDBJ databases">
        <title>Gene loss provides genomic basis for host adaptation in cereal stripe rust fungi.</title>
        <authorList>
            <person name="Xia C."/>
        </authorList>
    </citation>
    <scope>NUCLEOTIDE SEQUENCE [LARGE SCALE GENOMIC DNA]</scope>
    <source>
        <strain evidence="1">93-210</strain>
    </source>
</reference>
<comment type="caution">
    <text evidence="1">The sequence shown here is derived from an EMBL/GenBank/DDBJ whole genome shotgun (WGS) entry which is preliminary data.</text>
</comment>
<dbReference type="Proteomes" id="UP000239156">
    <property type="component" value="Unassembled WGS sequence"/>
</dbReference>
<proteinExistence type="predicted"/>
<evidence type="ECO:0008006" key="3">
    <source>
        <dbReference type="Google" id="ProtNLM"/>
    </source>
</evidence>
<sequence>MGIVKSPQRSTTVTDISARLKSLGVRPIKVVICKNERLESKRFGFVTFSTIEIASQLVEAHFPVISWPVPGASDHTIRVAIDYAKHSTLKAPIMIQVNPPVSEKQQISLTQAGTTAGP</sequence>
<organism evidence="1 2">
    <name type="scientific">Puccinia striiformis</name>
    <dbReference type="NCBI Taxonomy" id="27350"/>
    <lineage>
        <taxon>Eukaryota</taxon>
        <taxon>Fungi</taxon>
        <taxon>Dikarya</taxon>
        <taxon>Basidiomycota</taxon>
        <taxon>Pucciniomycotina</taxon>
        <taxon>Pucciniomycetes</taxon>
        <taxon>Pucciniales</taxon>
        <taxon>Pucciniaceae</taxon>
        <taxon>Puccinia</taxon>
    </lineage>
</organism>
<protein>
    <recommendedName>
        <fullName evidence="3">RRM domain-containing protein</fullName>
    </recommendedName>
</protein>
<evidence type="ECO:0000313" key="2">
    <source>
        <dbReference type="Proteomes" id="UP000239156"/>
    </source>
</evidence>
<dbReference type="VEuPathDB" id="FungiDB:PSHT_13799"/>